<dbReference type="SMART" id="SM00471">
    <property type="entry name" value="HDc"/>
    <property type="match status" value="1"/>
</dbReference>
<keyword evidence="11" id="KW-0378">Hydrolase</keyword>
<comment type="cofactor">
    <cofactor evidence="4">
        <name>Mg(2+)</name>
        <dbReference type="ChEBI" id="CHEBI:18420"/>
    </cofactor>
</comment>
<dbReference type="InterPro" id="IPR039356">
    <property type="entry name" value="YfbR/HDDC2"/>
</dbReference>
<evidence type="ECO:0000256" key="3">
    <source>
        <dbReference type="ARBA" id="ARBA00001941"/>
    </source>
</evidence>
<dbReference type="GO" id="GO:0046872">
    <property type="term" value="F:metal ion binding"/>
    <property type="evidence" value="ECO:0007669"/>
    <property type="project" value="UniProtKB-KW"/>
</dbReference>
<evidence type="ECO:0000256" key="10">
    <source>
        <dbReference type="ARBA" id="ARBA00022723"/>
    </source>
</evidence>
<dbReference type="InterPro" id="IPR006674">
    <property type="entry name" value="HD_domain"/>
</dbReference>
<evidence type="ECO:0000256" key="12">
    <source>
        <dbReference type="ARBA" id="ARBA00022842"/>
    </source>
</evidence>
<sequence>MSGNGGGDNLLEFLLYVGQAKGTLRTGWVLRGVERVESIADHMYRMAVMSLLLPTISEQSKVQCMKLALVHDLAESVVGDLTEFDGIPKSEKHRRESESMLYLTRLLPVDVGREIFSLFNEYVDQKTNEANLVKDLDIFDMLVQAYEYEKIQDENGFLEEFFQSSVSKVKTDIVKKWLEQLIQCRSSTKQFQLPSDSNLNTMLKYILYDNQGTYLYKLPVSDIREKVNDFISSSKSQNDNSSSIDTIEHLTNLVKDVEDQYD</sequence>
<evidence type="ECO:0000256" key="2">
    <source>
        <dbReference type="ARBA" id="ARBA00001936"/>
    </source>
</evidence>
<evidence type="ECO:0000256" key="13">
    <source>
        <dbReference type="ARBA" id="ARBA00032735"/>
    </source>
</evidence>
<comment type="catalytic activity">
    <reaction evidence="1">
        <text>a 2'-deoxyribonucleoside 5'-phosphate + H2O = a 2'-deoxyribonucleoside + phosphate</text>
        <dbReference type="Rhea" id="RHEA:36167"/>
        <dbReference type="ChEBI" id="CHEBI:15377"/>
        <dbReference type="ChEBI" id="CHEBI:18274"/>
        <dbReference type="ChEBI" id="CHEBI:43474"/>
        <dbReference type="ChEBI" id="CHEBI:65317"/>
        <dbReference type="EC" id="3.1.3.89"/>
    </reaction>
</comment>
<dbReference type="PANTHER" id="PTHR11845">
    <property type="entry name" value="5'-DEOXYNUCLEOTIDASE HDDC2"/>
    <property type="match status" value="1"/>
</dbReference>
<evidence type="ECO:0000256" key="4">
    <source>
        <dbReference type="ARBA" id="ARBA00001946"/>
    </source>
</evidence>
<dbReference type="SUPFAM" id="SSF109604">
    <property type="entry name" value="HD-domain/PDEase-like"/>
    <property type="match status" value="1"/>
</dbReference>
<keyword evidence="12" id="KW-0460">Magnesium</keyword>
<keyword evidence="10" id="KW-0479">Metal-binding</keyword>
<evidence type="ECO:0000256" key="1">
    <source>
        <dbReference type="ARBA" id="ARBA00001638"/>
    </source>
</evidence>
<dbReference type="GO" id="GO:0009159">
    <property type="term" value="P:deoxyribonucleoside monophosphate catabolic process"/>
    <property type="evidence" value="ECO:0007669"/>
    <property type="project" value="UniProtKB-ARBA"/>
</dbReference>
<evidence type="ECO:0000256" key="11">
    <source>
        <dbReference type="ARBA" id="ARBA00022801"/>
    </source>
</evidence>
<dbReference type="EC" id="3.1.3.89" evidence="8"/>
<proteinExistence type="inferred from homology"/>
<dbReference type="GO" id="GO:0005737">
    <property type="term" value="C:cytoplasm"/>
    <property type="evidence" value="ECO:0007669"/>
    <property type="project" value="TreeGrafter"/>
</dbReference>
<feature type="domain" description="HD/PDEase" evidence="14">
    <location>
        <begin position="35"/>
        <end position="151"/>
    </location>
</feature>
<dbReference type="AlphaFoldDB" id="A0A815HGA9"/>
<name>A0A815HGA9_9BILA</name>
<dbReference type="Proteomes" id="UP000663864">
    <property type="component" value="Unassembled WGS sequence"/>
</dbReference>
<dbReference type="PANTHER" id="PTHR11845:SF13">
    <property type="entry name" value="5'-DEOXYNUCLEOTIDASE HDDC2"/>
    <property type="match status" value="1"/>
</dbReference>
<evidence type="ECO:0000256" key="9">
    <source>
        <dbReference type="ARBA" id="ARBA00015933"/>
    </source>
</evidence>
<comment type="cofactor">
    <cofactor evidence="2">
        <name>Mn(2+)</name>
        <dbReference type="ChEBI" id="CHEBI:29035"/>
    </cofactor>
</comment>
<evidence type="ECO:0000313" key="16">
    <source>
        <dbReference type="Proteomes" id="UP000663864"/>
    </source>
</evidence>
<dbReference type="GO" id="GO:0002953">
    <property type="term" value="F:5'-deoxynucleotidase activity"/>
    <property type="evidence" value="ECO:0007669"/>
    <property type="project" value="UniProtKB-EC"/>
</dbReference>
<dbReference type="InterPro" id="IPR003607">
    <property type="entry name" value="HD/PDEase_dom"/>
</dbReference>
<comment type="function">
    <text evidence="5">Catalyzes the dephosphorylation of the nucleoside 5'-monophosphates deoxyadenosine monophosphate (dAMP), deoxycytidine monophosphate (dCMP), deoxyguanosine monophosphate (dGMP) and deoxythymidine monophosphate (dTMP).</text>
</comment>
<comment type="cofactor">
    <cofactor evidence="3">
        <name>Co(2+)</name>
        <dbReference type="ChEBI" id="CHEBI:48828"/>
    </cofactor>
</comment>
<comment type="similarity">
    <text evidence="6">Belongs to the HDDC2 family.</text>
</comment>
<dbReference type="FunFam" id="1.10.3210.10:FF:000011">
    <property type="entry name" value="HD domain-containing protein 2"/>
    <property type="match status" value="1"/>
</dbReference>
<reference evidence="15" key="1">
    <citation type="submission" date="2021-02" db="EMBL/GenBank/DDBJ databases">
        <authorList>
            <person name="Nowell W R."/>
        </authorList>
    </citation>
    <scope>NUCLEOTIDE SEQUENCE</scope>
</reference>
<evidence type="ECO:0000313" key="15">
    <source>
        <dbReference type="EMBL" id="CAF1353613.1"/>
    </source>
</evidence>
<dbReference type="EMBL" id="CAJNOT010002936">
    <property type="protein sequence ID" value="CAF1353613.1"/>
    <property type="molecule type" value="Genomic_DNA"/>
</dbReference>
<gene>
    <name evidence="15" type="ORF">ZHD862_LOCUS30697</name>
</gene>
<accession>A0A815HGA9</accession>
<evidence type="ECO:0000259" key="14">
    <source>
        <dbReference type="SMART" id="SM00471"/>
    </source>
</evidence>
<dbReference type="Pfam" id="PF13023">
    <property type="entry name" value="HD_3"/>
    <property type="match status" value="1"/>
</dbReference>
<comment type="subunit">
    <text evidence="7">Homodimer.</text>
</comment>
<organism evidence="15 16">
    <name type="scientific">Rotaria sordida</name>
    <dbReference type="NCBI Taxonomy" id="392033"/>
    <lineage>
        <taxon>Eukaryota</taxon>
        <taxon>Metazoa</taxon>
        <taxon>Spiralia</taxon>
        <taxon>Gnathifera</taxon>
        <taxon>Rotifera</taxon>
        <taxon>Eurotatoria</taxon>
        <taxon>Bdelloidea</taxon>
        <taxon>Philodinida</taxon>
        <taxon>Philodinidae</taxon>
        <taxon>Rotaria</taxon>
    </lineage>
</organism>
<evidence type="ECO:0000256" key="6">
    <source>
        <dbReference type="ARBA" id="ARBA00009999"/>
    </source>
</evidence>
<evidence type="ECO:0000256" key="8">
    <source>
        <dbReference type="ARBA" id="ARBA00012964"/>
    </source>
</evidence>
<protein>
    <recommendedName>
        <fullName evidence="9">5'-deoxynucleotidase HDDC2</fullName>
        <ecNumber evidence="8">3.1.3.89</ecNumber>
    </recommendedName>
    <alternativeName>
        <fullName evidence="13">HD domain-containing protein 2</fullName>
    </alternativeName>
</protein>
<dbReference type="Gene3D" id="1.10.3210.10">
    <property type="entry name" value="Hypothetical protein af1432"/>
    <property type="match status" value="1"/>
</dbReference>
<evidence type="ECO:0000256" key="7">
    <source>
        <dbReference type="ARBA" id="ARBA00011738"/>
    </source>
</evidence>
<comment type="caution">
    <text evidence="15">The sequence shown here is derived from an EMBL/GenBank/DDBJ whole genome shotgun (WGS) entry which is preliminary data.</text>
</comment>
<evidence type="ECO:0000256" key="5">
    <source>
        <dbReference type="ARBA" id="ARBA00004074"/>
    </source>
</evidence>